<evidence type="ECO:0000313" key="3">
    <source>
        <dbReference type="EMBL" id="TWB47670.1"/>
    </source>
</evidence>
<dbReference type="EMBL" id="VITT01000033">
    <property type="protein sequence ID" value="TWB47670.1"/>
    <property type="molecule type" value="Genomic_DNA"/>
</dbReference>
<keyword evidence="2" id="KW-0472">Membrane</keyword>
<proteinExistence type="inferred from homology"/>
<dbReference type="OrthoDB" id="9783100at2"/>
<dbReference type="GO" id="GO:0005886">
    <property type="term" value="C:plasma membrane"/>
    <property type="evidence" value="ECO:0007669"/>
    <property type="project" value="UniProtKB-SubCell"/>
</dbReference>
<dbReference type="AlphaFoldDB" id="A0A560HRL0"/>
<dbReference type="InterPro" id="IPR010131">
    <property type="entry name" value="MdtP/NodT-like"/>
</dbReference>
<dbReference type="Gene3D" id="1.20.1600.10">
    <property type="entry name" value="Outer membrane efflux proteins (OEP)"/>
    <property type="match status" value="1"/>
</dbReference>
<comment type="caution">
    <text evidence="3">The sequence shown here is derived from an EMBL/GenBank/DDBJ whole genome shotgun (WGS) entry which is preliminary data.</text>
</comment>
<sequence>MSISVRNNTATSARRVYPALTPAVALVALLAGCTVGPDFKAPDAPVASGYTEGPALRSTVAADGTVQTIDGEARLPADWWHLFDCPALDGLVRQGLADSPSLAATEATLRQAQDTLKAGEGIFWPQADAGADMARQRESRNAAGGARQGAFNLFTLSASVSYALDIFGGEHRRVEGLAAQVDYQRNAMRAAALTLATTLVDTAIASAAYDAQIEATLAIVALEREQVRLAIVHATAGTAGQAAVLSLRAQLEATEASLPGLRQKQAQARHLMAVLVGRLPADWQPPFLSFSELTLPRSLPLSLPSALVRQRPDILQAESALHAASAAIGVATAALLPSVTLDGSFGVSSTSSDTLFQAGSGVWSVGAGVAQPIFNGGALSYQRQAAIDAYDAAAAAYRQTVLNAFQQVADVLRALEHDAESLALLEQAEKTAGAALALTQANFTAGLAAQADVLVADVQYRTAKLSVIAARASRYQDTVALFVALGGGWWNAPAPDH</sequence>
<reference evidence="3 4" key="1">
    <citation type="submission" date="2019-06" db="EMBL/GenBank/DDBJ databases">
        <title>Genomic Encyclopedia of Type Strains, Phase IV (KMG-V): Genome sequencing to study the core and pangenomes of soil and plant-associated prokaryotes.</title>
        <authorList>
            <person name="Whitman W."/>
        </authorList>
    </citation>
    <scope>NUCLEOTIDE SEQUENCE [LARGE SCALE GENOMIC DNA]</scope>
    <source>
        <strain evidence="3 4">BR 11140</strain>
    </source>
</reference>
<evidence type="ECO:0000313" key="4">
    <source>
        <dbReference type="Proteomes" id="UP000318050"/>
    </source>
</evidence>
<dbReference type="Gene3D" id="2.20.200.10">
    <property type="entry name" value="Outer membrane efflux proteins (OEP)"/>
    <property type="match status" value="1"/>
</dbReference>
<accession>A0A560HRL0</accession>
<evidence type="ECO:0000256" key="2">
    <source>
        <dbReference type="RuleBase" id="RU362097"/>
    </source>
</evidence>
<comment type="similarity">
    <text evidence="1 2">Belongs to the outer membrane factor (OMF) (TC 1.B.17) family.</text>
</comment>
<protein>
    <submittedName>
        <fullName evidence="3">NodT family efflux transporter outer membrane factor (OMF) lipoprotein</fullName>
    </submittedName>
</protein>
<dbReference type="PANTHER" id="PTHR30203">
    <property type="entry name" value="OUTER MEMBRANE CATION EFFLUX PROTEIN"/>
    <property type="match status" value="1"/>
</dbReference>
<gene>
    <name evidence="3" type="ORF">FBZ92_13343</name>
</gene>
<keyword evidence="2 3" id="KW-0449">Lipoprotein</keyword>
<dbReference type="SUPFAM" id="SSF56954">
    <property type="entry name" value="Outer membrane efflux proteins (OEP)"/>
    <property type="match status" value="1"/>
</dbReference>
<dbReference type="Pfam" id="PF02321">
    <property type="entry name" value="OEP"/>
    <property type="match status" value="2"/>
</dbReference>
<dbReference type="PANTHER" id="PTHR30203:SF33">
    <property type="entry name" value="BLR4455 PROTEIN"/>
    <property type="match status" value="1"/>
</dbReference>
<dbReference type="InterPro" id="IPR003423">
    <property type="entry name" value="OMP_efflux"/>
</dbReference>
<name>A0A560HRL0_9PROT</name>
<organism evidence="3 4">
    <name type="scientific">Nitrospirillum amazonense</name>
    <dbReference type="NCBI Taxonomy" id="28077"/>
    <lineage>
        <taxon>Bacteria</taxon>
        <taxon>Pseudomonadati</taxon>
        <taxon>Pseudomonadota</taxon>
        <taxon>Alphaproteobacteria</taxon>
        <taxon>Rhodospirillales</taxon>
        <taxon>Azospirillaceae</taxon>
        <taxon>Nitrospirillum</taxon>
    </lineage>
</organism>
<dbReference type="Proteomes" id="UP000318050">
    <property type="component" value="Unassembled WGS sequence"/>
</dbReference>
<dbReference type="GO" id="GO:0015562">
    <property type="term" value="F:efflux transmembrane transporter activity"/>
    <property type="evidence" value="ECO:0007669"/>
    <property type="project" value="InterPro"/>
</dbReference>
<dbReference type="NCBIfam" id="TIGR01845">
    <property type="entry name" value="outer_NodT"/>
    <property type="match status" value="1"/>
</dbReference>
<keyword evidence="2" id="KW-0812">Transmembrane</keyword>
<dbReference type="PROSITE" id="PS51257">
    <property type="entry name" value="PROKAR_LIPOPROTEIN"/>
    <property type="match status" value="1"/>
</dbReference>
<comment type="subcellular location">
    <subcellularLocation>
        <location evidence="2">Cell membrane</location>
        <topology evidence="2">Lipid-anchor</topology>
    </subcellularLocation>
</comment>
<keyword evidence="2" id="KW-1134">Transmembrane beta strand</keyword>
<evidence type="ECO:0000256" key="1">
    <source>
        <dbReference type="ARBA" id="ARBA00007613"/>
    </source>
</evidence>
<keyword evidence="2" id="KW-0564">Palmitate</keyword>